<dbReference type="SUPFAM" id="SSF57667">
    <property type="entry name" value="beta-beta-alpha zinc fingers"/>
    <property type="match status" value="1"/>
</dbReference>
<dbReference type="InterPro" id="IPR013087">
    <property type="entry name" value="Znf_C2H2_type"/>
</dbReference>
<feature type="domain" description="KRAB" evidence="13">
    <location>
        <begin position="1"/>
        <end position="44"/>
    </location>
</feature>
<feature type="non-terminal residue" evidence="14">
    <location>
        <position position="175"/>
    </location>
</feature>
<dbReference type="GO" id="GO:0008270">
    <property type="term" value="F:zinc ion binding"/>
    <property type="evidence" value="ECO:0007669"/>
    <property type="project" value="UniProtKB-KW"/>
</dbReference>
<evidence type="ECO:0000256" key="1">
    <source>
        <dbReference type="ARBA" id="ARBA00004123"/>
    </source>
</evidence>
<keyword evidence="5 11" id="KW-0863">Zinc-finger</keyword>
<evidence type="ECO:0000259" key="13">
    <source>
        <dbReference type="PROSITE" id="PS50805"/>
    </source>
</evidence>
<feature type="domain" description="C2H2-type" evidence="12">
    <location>
        <begin position="159"/>
        <end position="175"/>
    </location>
</feature>
<evidence type="ECO:0000256" key="10">
    <source>
        <dbReference type="ARBA" id="ARBA00023242"/>
    </source>
</evidence>
<keyword evidence="9" id="KW-0804">Transcription</keyword>
<keyword evidence="7" id="KW-0805">Transcription regulation</keyword>
<evidence type="ECO:0000256" key="6">
    <source>
        <dbReference type="ARBA" id="ARBA00022833"/>
    </source>
</evidence>
<evidence type="ECO:0000256" key="5">
    <source>
        <dbReference type="ARBA" id="ARBA00022771"/>
    </source>
</evidence>
<dbReference type="PANTHER" id="PTHR24384">
    <property type="entry name" value="FINGER PUTATIVE TRANSCRIPTION FACTOR FAMILY-RELATED"/>
    <property type="match status" value="1"/>
</dbReference>
<dbReference type="AlphaFoldDB" id="A6J9G1"/>
<protein>
    <submittedName>
        <fullName evidence="14">RCG54270</fullName>
    </submittedName>
</protein>
<comment type="similarity">
    <text evidence="2">Belongs to the krueppel C2H2-type zinc-finger protein family.</text>
</comment>
<evidence type="ECO:0000313" key="15">
    <source>
        <dbReference type="Proteomes" id="UP000234681"/>
    </source>
</evidence>
<dbReference type="GO" id="GO:0005634">
    <property type="term" value="C:nucleus"/>
    <property type="evidence" value="ECO:0007669"/>
    <property type="project" value="UniProtKB-SubCell"/>
</dbReference>
<evidence type="ECO:0000256" key="4">
    <source>
        <dbReference type="ARBA" id="ARBA00022737"/>
    </source>
</evidence>
<dbReference type="InterPro" id="IPR001909">
    <property type="entry name" value="KRAB"/>
</dbReference>
<feature type="domain" description="C2H2-type" evidence="12">
    <location>
        <begin position="131"/>
        <end position="158"/>
    </location>
</feature>
<gene>
    <name evidence="14" type="ORF">rCG_54270</name>
</gene>
<evidence type="ECO:0000313" key="14">
    <source>
        <dbReference type="EMBL" id="EDM07923.1"/>
    </source>
</evidence>
<dbReference type="GO" id="GO:0006355">
    <property type="term" value="P:regulation of DNA-templated transcription"/>
    <property type="evidence" value="ECO:0007669"/>
    <property type="project" value="InterPro"/>
</dbReference>
<dbReference type="EMBL" id="CH473979">
    <property type="protein sequence ID" value="EDM07923.1"/>
    <property type="molecule type" value="Genomic_DNA"/>
</dbReference>
<keyword evidence="8" id="KW-0238">DNA-binding</keyword>
<dbReference type="InterPro" id="IPR050752">
    <property type="entry name" value="C2H2-ZF_domain"/>
</dbReference>
<evidence type="ECO:0000256" key="9">
    <source>
        <dbReference type="ARBA" id="ARBA00023163"/>
    </source>
</evidence>
<keyword evidence="6" id="KW-0862">Zinc</keyword>
<dbReference type="Proteomes" id="UP000234681">
    <property type="component" value="Chromosome 1"/>
</dbReference>
<name>A6J9G1_RAT</name>
<dbReference type="PROSITE" id="PS50157">
    <property type="entry name" value="ZINC_FINGER_C2H2_2"/>
    <property type="match status" value="2"/>
</dbReference>
<sequence>MLETYSHLVTVVGSCVSKPYLITLLEQEKEPWMAVKEETDRLSPDLESEYETQELFPDNHIYTINLFKQTIRHISETFELKGSSFSNGHSYSTFRGLQDCQEGDVDQKNTNKEKVPTYTCHTLTHSLEKLYECKEYGKYFGCSSTLTQYQSIHSVEKPYECKDCGKAFKIQQHLT</sequence>
<evidence type="ECO:0000256" key="11">
    <source>
        <dbReference type="PROSITE-ProRule" id="PRU00042"/>
    </source>
</evidence>
<evidence type="ECO:0000259" key="12">
    <source>
        <dbReference type="PROSITE" id="PS50157"/>
    </source>
</evidence>
<keyword evidence="10" id="KW-0539">Nucleus</keyword>
<organism evidence="14 15">
    <name type="scientific">Rattus norvegicus</name>
    <name type="common">Rat</name>
    <dbReference type="NCBI Taxonomy" id="10116"/>
    <lineage>
        <taxon>Eukaryota</taxon>
        <taxon>Metazoa</taxon>
        <taxon>Chordata</taxon>
        <taxon>Craniata</taxon>
        <taxon>Vertebrata</taxon>
        <taxon>Euteleostomi</taxon>
        <taxon>Mammalia</taxon>
        <taxon>Eutheria</taxon>
        <taxon>Euarchontoglires</taxon>
        <taxon>Glires</taxon>
        <taxon>Rodentia</taxon>
        <taxon>Myomorpha</taxon>
        <taxon>Muroidea</taxon>
        <taxon>Muridae</taxon>
        <taxon>Murinae</taxon>
        <taxon>Rattus</taxon>
    </lineage>
</organism>
<dbReference type="Gene3D" id="3.30.160.60">
    <property type="entry name" value="Classic Zinc Finger"/>
    <property type="match status" value="2"/>
</dbReference>
<keyword evidence="4" id="KW-0677">Repeat</keyword>
<evidence type="ECO:0000256" key="8">
    <source>
        <dbReference type="ARBA" id="ARBA00023125"/>
    </source>
</evidence>
<comment type="subcellular location">
    <subcellularLocation>
        <location evidence="1">Nucleus</location>
    </subcellularLocation>
</comment>
<dbReference type="FunFam" id="3.30.160.60:FF:000003">
    <property type="entry name" value="Zinc finger protein 3 homolog"/>
    <property type="match status" value="1"/>
</dbReference>
<dbReference type="InterPro" id="IPR036236">
    <property type="entry name" value="Znf_C2H2_sf"/>
</dbReference>
<keyword evidence="3" id="KW-0479">Metal-binding</keyword>
<dbReference type="PROSITE" id="PS50805">
    <property type="entry name" value="KRAB"/>
    <property type="match status" value="1"/>
</dbReference>
<dbReference type="PANTHER" id="PTHR24384:SF235">
    <property type="entry name" value="ZINC FINGER PROTEIN 519"/>
    <property type="match status" value="1"/>
</dbReference>
<dbReference type="FunFam" id="3.30.160.60:FF:001009">
    <property type="entry name" value="Zinc finger protein 26"/>
    <property type="match status" value="1"/>
</dbReference>
<evidence type="ECO:0000256" key="3">
    <source>
        <dbReference type="ARBA" id="ARBA00022723"/>
    </source>
</evidence>
<evidence type="ECO:0000256" key="7">
    <source>
        <dbReference type="ARBA" id="ARBA00023015"/>
    </source>
</evidence>
<dbReference type="GO" id="GO:0003677">
    <property type="term" value="F:DNA binding"/>
    <property type="evidence" value="ECO:0007669"/>
    <property type="project" value="UniProtKB-KW"/>
</dbReference>
<reference evidence="14 15" key="1">
    <citation type="submission" date="2005-09" db="EMBL/GenBank/DDBJ databases">
        <authorList>
            <person name="Mural R.J."/>
            <person name="Li P.W."/>
            <person name="Adams M.D."/>
            <person name="Amanatides P.G."/>
            <person name="Baden-Tillson H."/>
            <person name="Barnstead M."/>
            <person name="Chin S.H."/>
            <person name="Dew I."/>
            <person name="Evans C.A."/>
            <person name="Ferriera S."/>
            <person name="Flanigan M."/>
            <person name="Fosler C."/>
            <person name="Glodek A."/>
            <person name="Gu Z."/>
            <person name="Holt R.A."/>
            <person name="Jennings D."/>
            <person name="Kraft C.L."/>
            <person name="Lu F."/>
            <person name="Nguyen T."/>
            <person name="Nusskern D.R."/>
            <person name="Pfannkoch C.M."/>
            <person name="Sitter C."/>
            <person name="Sutton G.G."/>
            <person name="Venter J.C."/>
            <person name="Wang Z."/>
            <person name="Woodage T."/>
            <person name="Zheng X.H."/>
            <person name="Zhong F."/>
        </authorList>
    </citation>
    <scope>NUCLEOTIDE SEQUENCE [LARGE SCALE GENOMIC DNA]</scope>
    <source>
        <strain>BN</strain>
        <strain evidence="15">Sprague-Dawley</strain>
    </source>
</reference>
<accession>A6J9G1</accession>
<proteinExistence type="inferred from homology"/>
<evidence type="ECO:0000256" key="2">
    <source>
        <dbReference type="ARBA" id="ARBA00006991"/>
    </source>
</evidence>